<dbReference type="InterPro" id="IPR023188">
    <property type="entry name" value="DPS_DNA-bd_CS"/>
</dbReference>
<comment type="caution">
    <text evidence="2">The sequence shown here is derived from an EMBL/GenBank/DDBJ whole genome shotgun (WGS) entry which is preliminary data.</text>
</comment>
<proteinExistence type="predicted"/>
<dbReference type="PIRSF" id="PIRSF005900">
    <property type="entry name" value="Dps"/>
    <property type="match status" value="1"/>
</dbReference>
<dbReference type="Pfam" id="PF00210">
    <property type="entry name" value="Ferritin"/>
    <property type="match status" value="1"/>
</dbReference>
<name>A0A916NYD4_9BACL</name>
<dbReference type="EMBL" id="CAJVAS010000026">
    <property type="protein sequence ID" value="CAG7643947.1"/>
    <property type="molecule type" value="Genomic_DNA"/>
</dbReference>
<evidence type="ECO:0000313" key="3">
    <source>
        <dbReference type="Proteomes" id="UP000693672"/>
    </source>
</evidence>
<dbReference type="SMR" id="A0A916NYD4"/>
<dbReference type="RefSeq" id="WP_246627594.1">
    <property type="nucleotide sequence ID" value="NZ_CAJVAS010000026.1"/>
</dbReference>
<evidence type="ECO:0000313" key="2">
    <source>
        <dbReference type="EMBL" id="CAG7643947.1"/>
    </source>
</evidence>
<dbReference type="InterPro" id="IPR002177">
    <property type="entry name" value="DPS_DNA-bd"/>
</dbReference>
<dbReference type="InterPro" id="IPR008331">
    <property type="entry name" value="Ferritin_DPS_dom"/>
</dbReference>
<reference evidence="2" key="1">
    <citation type="submission" date="2021-06" db="EMBL/GenBank/DDBJ databases">
        <authorList>
            <person name="Criscuolo A."/>
        </authorList>
    </citation>
    <scope>NUCLEOTIDE SEQUENCE</scope>
    <source>
        <strain evidence="2">CIP111600</strain>
    </source>
</reference>
<dbReference type="PROSITE" id="PS00819">
    <property type="entry name" value="DPS_2"/>
    <property type="match status" value="1"/>
</dbReference>
<dbReference type="PANTHER" id="PTHR42932">
    <property type="entry name" value="GENERAL STRESS PROTEIN 20U"/>
    <property type="match status" value="1"/>
</dbReference>
<dbReference type="GO" id="GO:0008199">
    <property type="term" value="F:ferric iron binding"/>
    <property type="evidence" value="ECO:0007669"/>
    <property type="project" value="InterPro"/>
</dbReference>
<keyword evidence="2" id="KW-0560">Oxidoreductase</keyword>
<dbReference type="GO" id="GO:0016722">
    <property type="term" value="F:oxidoreductase activity, acting on metal ions"/>
    <property type="evidence" value="ECO:0007669"/>
    <property type="project" value="InterPro"/>
</dbReference>
<keyword evidence="3" id="KW-1185">Reference proteome</keyword>
<dbReference type="EC" id="1.16.-.-" evidence="2"/>
<organism evidence="2 3">
    <name type="scientific">Paenibacillus solanacearum</name>
    <dbReference type="NCBI Taxonomy" id="2048548"/>
    <lineage>
        <taxon>Bacteria</taxon>
        <taxon>Bacillati</taxon>
        <taxon>Bacillota</taxon>
        <taxon>Bacilli</taxon>
        <taxon>Bacillales</taxon>
        <taxon>Paenibacillaceae</taxon>
        <taxon>Paenibacillus</taxon>
    </lineage>
</organism>
<evidence type="ECO:0000259" key="1">
    <source>
        <dbReference type="Pfam" id="PF00210"/>
    </source>
</evidence>
<dbReference type="PROSITE" id="PS00818">
    <property type="entry name" value="DPS_1"/>
    <property type="match status" value="1"/>
</dbReference>
<gene>
    <name evidence="2" type="primary">dps1</name>
    <name evidence="2" type="ORF">PAESOLCIP111_04586</name>
</gene>
<sequence>MAKPMEKASIKKADLQQLLNTQVANWALLYIKIHQYHWYVKGPHFYTLHQKFEELYKEADQYMDEIAERILALGGSPVSTTKELLASATIKEDKPGLDAEQMVTKLVDDYERMISEMGHAMEVAEDHGDEGTADMLLGMRSSLETHVWMLKSFLGQ</sequence>
<dbReference type="Proteomes" id="UP000693672">
    <property type="component" value="Unassembled WGS sequence"/>
</dbReference>
<accession>A0A916NYD4</accession>
<dbReference type="PANTHER" id="PTHR42932:SF1">
    <property type="entry name" value="GENERAL STRESS PROTEIN 20U"/>
    <property type="match status" value="1"/>
</dbReference>
<dbReference type="AlphaFoldDB" id="A0A916NYD4"/>
<feature type="domain" description="Ferritin/DPS" evidence="1">
    <location>
        <begin position="17"/>
        <end position="155"/>
    </location>
</feature>
<dbReference type="CDD" id="cd01043">
    <property type="entry name" value="DPS"/>
    <property type="match status" value="1"/>
</dbReference>
<protein>
    <submittedName>
        <fullName evidence="2">DNA protection during starvation protein 1</fullName>
        <ecNumber evidence="2">1.16.-.-</ecNumber>
    </submittedName>
</protein>